<dbReference type="AlphaFoldDB" id="A0A9Q3CPU8"/>
<dbReference type="OrthoDB" id="2518516at2759"/>
<evidence type="ECO:0000256" key="1">
    <source>
        <dbReference type="SAM" id="Phobius"/>
    </source>
</evidence>
<protein>
    <submittedName>
        <fullName evidence="2">Uncharacterized protein</fullName>
    </submittedName>
</protein>
<organism evidence="2 3">
    <name type="scientific">Austropuccinia psidii MF-1</name>
    <dbReference type="NCBI Taxonomy" id="1389203"/>
    <lineage>
        <taxon>Eukaryota</taxon>
        <taxon>Fungi</taxon>
        <taxon>Dikarya</taxon>
        <taxon>Basidiomycota</taxon>
        <taxon>Pucciniomycotina</taxon>
        <taxon>Pucciniomycetes</taxon>
        <taxon>Pucciniales</taxon>
        <taxon>Sphaerophragmiaceae</taxon>
        <taxon>Austropuccinia</taxon>
    </lineage>
</organism>
<sequence length="192" mass="22630">MTNTKNSSNSHISLFEIKNFEKLTSLNFITWQSGKISSLGMRNLKEYLAMDYDTIRTGNPDPKQKQTVYFFLVSDLDSESYDKFVIEDNEDLKLIWKSIDEYYASTSAKNISSHFGKRFRIKFPLLLPHSTNLFLSLDQPLSYYNYYHLICLLVILCHRFLNFMPLGFFPDPVNMSQPHFFTPSKFQLRFLQ</sequence>
<reference evidence="2" key="1">
    <citation type="submission" date="2021-03" db="EMBL/GenBank/DDBJ databases">
        <title>Draft genome sequence of rust myrtle Austropuccinia psidii MF-1, a brazilian biotype.</title>
        <authorList>
            <person name="Quecine M.C."/>
            <person name="Pachon D.M.R."/>
            <person name="Bonatelli M.L."/>
            <person name="Correr F.H."/>
            <person name="Franceschini L.M."/>
            <person name="Leite T.F."/>
            <person name="Margarido G.R.A."/>
            <person name="Almeida C.A."/>
            <person name="Ferrarezi J.A."/>
            <person name="Labate C.A."/>
        </authorList>
    </citation>
    <scope>NUCLEOTIDE SEQUENCE</scope>
    <source>
        <strain evidence="2">MF-1</strain>
    </source>
</reference>
<dbReference type="EMBL" id="AVOT02009317">
    <property type="protein sequence ID" value="MBW0487863.1"/>
    <property type="molecule type" value="Genomic_DNA"/>
</dbReference>
<keyword evidence="1" id="KW-0472">Membrane</keyword>
<keyword evidence="3" id="KW-1185">Reference proteome</keyword>
<accession>A0A9Q3CPU8</accession>
<gene>
    <name evidence="2" type="ORF">O181_027578</name>
</gene>
<proteinExistence type="predicted"/>
<comment type="caution">
    <text evidence="2">The sequence shown here is derived from an EMBL/GenBank/DDBJ whole genome shotgun (WGS) entry which is preliminary data.</text>
</comment>
<dbReference type="Proteomes" id="UP000765509">
    <property type="component" value="Unassembled WGS sequence"/>
</dbReference>
<feature type="transmembrane region" description="Helical" evidence="1">
    <location>
        <begin position="143"/>
        <end position="161"/>
    </location>
</feature>
<evidence type="ECO:0000313" key="2">
    <source>
        <dbReference type="EMBL" id="MBW0487863.1"/>
    </source>
</evidence>
<name>A0A9Q3CPU8_9BASI</name>
<keyword evidence="1" id="KW-1133">Transmembrane helix</keyword>
<keyword evidence="1" id="KW-0812">Transmembrane</keyword>
<evidence type="ECO:0000313" key="3">
    <source>
        <dbReference type="Proteomes" id="UP000765509"/>
    </source>
</evidence>